<dbReference type="Pfam" id="PF01755">
    <property type="entry name" value="Glyco_transf_25"/>
    <property type="match status" value="1"/>
</dbReference>
<dbReference type="Proteomes" id="UP000031586">
    <property type="component" value="Unassembled WGS sequence"/>
</dbReference>
<organism evidence="2 3">
    <name type="scientific">Vibrio owensii CAIM 1854 = LMG 25443</name>
    <dbReference type="NCBI Taxonomy" id="1229493"/>
    <lineage>
        <taxon>Bacteria</taxon>
        <taxon>Pseudomonadati</taxon>
        <taxon>Pseudomonadota</taxon>
        <taxon>Gammaproteobacteria</taxon>
        <taxon>Vibrionales</taxon>
        <taxon>Vibrionaceae</taxon>
        <taxon>Vibrio</taxon>
    </lineage>
</organism>
<accession>A0A0C1VB10</accession>
<dbReference type="EMBL" id="JPRD01000070">
    <property type="protein sequence ID" value="KIF46853.1"/>
    <property type="molecule type" value="Genomic_DNA"/>
</dbReference>
<dbReference type="InterPro" id="IPR002654">
    <property type="entry name" value="Glyco_trans_25"/>
</dbReference>
<sequence>MKIFIISLDSSYDRRLRIAEEFSKMSLSYEFFDATSVAKLPQSFLKNYAKKKSIDLKGYALTLGELACFHSHYQLWNKCYESNESILVLEDNVDISEHFPSLIKDLSITLEEEKLTDNLIKLSASKDSKFKKLVSIGSSEEFFLGKYTSPTTSAMGYILSPCVAESLINNIKDFINPVDDYMEKVWLHSFKVLSMNPNLVFRADIQSTIGRGRKKKENLTIMNKLKIEIFRVFEKIKFILFW</sequence>
<protein>
    <recommendedName>
        <fullName evidence="1">Glycosyl transferase family 25 domain-containing protein</fullName>
    </recommendedName>
</protein>
<evidence type="ECO:0000313" key="3">
    <source>
        <dbReference type="Proteomes" id="UP000031586"/>
    </source>
</evidence>
<dbReference type="CDD" id="cd06532">
    <property type="entry name" value="Glyco_transf_25"/>
    <property type="match status" value="1"/>
</dbReference>
<dbReference type="RefSeq" id="WP_027726872.1">
    <property type="nucleotide sequence ID" value="NZ_BAOH01000292.1"/>
</dbReference>
<comment type="caution">
    <text evidence="2">The sequence shown here is derived from an EMBL/GenBank/DDBJ whole genome shotgun (WGS) entry which is preliminary data.</text>
</comment>
<dbReference type="PATRIC" id="fig|1229493.5.peg.5495"/>
<evidence type="ECO:0000259" key="1">
    <source>
        <dbReference type="Pfam" id="PF01755"/>
    </source>
</evidence>
<proteinExistence type="predicted"/>
<reference evidence="2 3" key="1">
    <citation type="submission" date="2014-07" db="EMBL/GenBank/DDBJ databases">
        <title>Unique and conserved regions in Vibrio harveyi and related species in comparison with the shrimp pathogen Vibrio harveyi CAIM 1792.</title>
        <authorList>
            <person name="Espinoza-Valles I."/>
            <person name="Vora G."/>
            <person name="Leekitcharoenphon P."/>
            <person name="Ussery D."/>
            <person name="Hoj L."/>
            <person name="Gomez-Gil B."/>
        </authorList>
    </citation>
    <scope>NUCLEOTIDE SEQUENCE [LARGE SCALE GENOMIC DNA]</scope>
    <source>
        <strain evidence="3">CAIM 1854 / LMG 25443</strain>
    </source>
</reference>
<gene>
    <name evidence="2" type="ORF">H735_28385</name>
</gene>
<feature type="domain" description="Glycosyl transferase family 25" evidence="1">
    <location>
        <begin position="2"/>
        <end position="182"/>
    </location>
</feature>
<evidence type="ECO:0000313" key="2">
    <source>
        <dbReference type="EMBL" id="KIF46853.1"/>
    </source>
</evidence>
<name>A0A0C1VB10_9VIBR</name>
<dbReference type="AlphaFoldDB" id="A0A0C1VB10"/>